<feature type="signal peptide" evidence="2">
    <location>
        <begin position="1"/>
        <end position="22"/>
    </location>
</feature>
<dbReference type="RefSeq" id="WP_160485567.1">
    <property type="nucleotide sequence ID" value="NZ_WUBR01000002.1"/>
</dbReference>
<organism evidence="3 4">
    <name type="scientific">Aurantiacibacter rhizosphaerae</name>
    <dbReference type="NCBI Taxonomy" id="2691582"/>
    <lineage>
        <taxon>Bacteria</taxon>
        <taxon>Pseudomonadati</taxon>
        <taxon>Pseudomonadota</taxon>
        <taxon>Alphaproteobacteria</taxon>
        <taxon>Sphingomonadales</taxon>
        <taxon>Erythrobacteraceae</taxon>
        <taxon>Aurantiacibacter</taxon>
    </lineage>
</organism>
<keyword evidence="2" id="KW-0732">Signal</keyword>
<protein>
    <submittedName>
        <fullName evidence="3">Uncharacterized protein</fullName>
    </submittedName>
</protein>
<reference evidence="3 4" key="1">
    <citation type="submission" date="2019-12" db="EMBL/GenBank/DDBJ databases">
        <authorList>
            <person name="Lee S.D."/>
        </authorList>
    </citation>
    <scope>NUCLEOTIDE SEQUENCE [LARGE SCALE GENOMIC DNA]</scope>
    <source>
        <strain evidence="3 4">GH3-10</strain>
    </source>
</reference>
<proteinExistence type="predicted"/>
<evidence type="ECO:0000313" key="3">
    <source>
        <dbReference type="EMBL" id="MWV27909.1"/>
    </source>
</evidence>
<keyword evidence="4" id="KW-1185">Reference proteome</keyword>
<accession>A0A844XDT0</accession>
<comment type="caution">
    <text evidence="3">The sequence shown here is derived from an EMBL/GenBank/DDBJ whole genome shotgun (WGS) entry which is preliminary data.</text>
</comment>
<reference evidence="3 4" key="2">
    <citation type="submission" date="2020-02" db="EMBL/GenBank/DDBJ databases">
        <title>Erythrobacter dongmakensis sp. nov., isolated from a tidal mudflat.</title>
        <authorList>
            <person name="Kim I.S."/>
        </authorList>
    </citation>
    <scope>NUCLEOTIDE SEQUENCE [LARGE SCALE GENOMIC DNA]</scope>
    <source>
        <strain evidence="3 4">GH3-10</strain>
    </source>
</reference>
<sequence>MIRSTCLAAAATLALSSVPAQAQDARENNNGLQTGTRFEREPETPDAAKGRWMQKRVANCVFNRDKDAVREILANSDFYSIQFDSIDSDPETLFDDLNVEHCIGRLMRGADNRVYHTYMQIQYSTLRNLLAEEAYLQDFDGPPAVGADTAQHIAERFDGRAVHPQISTMASMVDCMTYRAGAQTHALLRARPGSDDEEEAINALGPVIVSCANTNEDQLQIPTSLIRQMAADGLWSRSYYGSTAAGEG</sequence>
<feature type="chain" id="PRO_5032554068" evidence="2">
    <location>
        <begin position="23"/>
        <end position="248"/>
    </location>
</feature>
<feature type="region of interest" description="Disordered" evidence="1">
    <location>
        <begin position="19"/>
        <end position="48"/>
    </location>
</feature>
<feature type="compositionally biased region" description="Basic and acidic residues" evidence="1">
    <location>
        <begin position="37"/>
        <end position="48"/>
    </location>
</feature>
<gene>
    <name evidence="3" type="ORF">GRF63_08315</name>
</gene>
<evidence type="ECO:0000256" key="1">
    <source>
        <dbReference type="SAM" id="MobiDB-lite"/>
    </source>
</evidence>
<evidence type="ECO:0000256" key="2">
    <source>
        <dbReference type="SAM" id="SignalP"/>
    </source>
</evidence>
<evidence type="ECO:0000313" key="4">
    <source>
        <dbReference type="Proteomes" id="UP000461409"/>
    </source>
</evidence>
<dbReference type="Proteomes" id="UP000461409">
    <property type="component" value="Unassembled WGS sequence"/>
</dbReference>
<dbReference type="EMBL" id="WUBR01000002">
    <property type="protein sequence ID" value="MWV27909.1"/>
    <property type="molecule type" value="Genomic_DNA"/>
</dbReference>
<name>A0A844XDT0_9SPHN</name>
<dbReference type="AlphaFoldDB" id="A0A844XDT0"/>